<dbReference type="PANTHER" id="PTHR30537:SF5">
    <property type="entry name" value="HTH-TYPE TRANSCRIPTIONAL ACTIVATOR TTDR-RELATED"/>
    <property type="match status" value="1"/>
</dbReference>
<dbReference type="PRINTS" id="PR00039">
    <property type="entry name" value="HTHLYSR"/>
</dbReference>
<keyword evidence="8" id="KW-1185">Reference proteome</keyword>
<gene>
    <name evidence="7" type="ORF">DLJ53_21990</name>
</gene>
<dbReference type="PANTHER" id="PTHR30537">
    <property type="entry name" value="HTH-TYPE TRANSCRIPTIONAL REGULATOR"/>
    <property type="match status" value="1"/>
</dbReference>
<sequence length="357" mass="40197">MTWRWQAGTGGRRRARPRPWRGTPPPPKLTPMRDLNLKATEYFEAVARLGSVTRAADELGVSPSAVSQQIGHLEAQFGVRLFRREKRRLILTLEGDRLYQTATQAFGAIRNARSAITRQRDLRTLVIRASPSFGVRWLCPRIADFAAQNRDFAIRIDATPDFSSFETEAIDLDLRYGLGGWAGLSETGILDDMVLPLCSPSYRDELMRHSGDRAEQLAQARLIDSVKGFYRWDLWLAANRISLPSLTFPFRFDRSSMSIELAKQGGGLTLDSVNLCLPELMRGELVPFAPEFEVVSFRAYWVVCPARHLNRRIVKRFVEWLSQACAAHETQARAFLAGAGCTVRTGAGPDFFEPPPR</sequence>
<keyword evidence="4" id="KW-0804">Transcription</keyword>
<dbReference type="InterPro" id="IPR036390">
    <property type="entry name" value="WH_DNA-bd_sf"/>
</dbReference>
<evidence type="ECO:0000259" key="6">
    <source>
        <dbReference type="PROSITE" id="PS50931"/>
    </source>
</evidence>
<comment type="caution">
    <text evidence="7">The sequence shown here is derived from an EMBL/GenBank/DDBJ whole genome shotgun (WGS) entry which is preliminary data.</text>
</comment>
<dbReference type="InterPro" id="IPR000847">
    <property type="entry name" value="LysR_HTH_N"/>
</dbReference>
<dbReference type="GO" id="GO:0003700">
    <property type="term" value="F:DNA-binding transcription factor activity"/>
    <property type="evidence" value="ECO:0007669"/>
    <property type="project" value="InterPro"/>
</dbReference>
<dbReference type="Gene3D" id="3.40.190.10">
    <property type="entry name" value="Periplasmic binding protein-like II"/>
    <property type="match status" value="2"/>
</dbReference>
<dbReference type="InterPro" id="IPR036388">
    <property type="entry name" value="WH-like_DNA-bd_sf"/>
</dbReference>
<evidence type="ECO:0000256" key="3">
    <source>
        <dbReference type="ARBA" id="ARBA00023125"/>
    </source>
</evidence>
<dbReference type="CDD" id="cd08432">
    <property type="entry name" value="PBP2_GcdR_TrpI_HvrB_AmpR_like"/>
    <property type="match status" value="1"/>
</dbReference>
<dbReference type="InterPro" id="IPR005119">
    <property type="entry name" value="LysR_subst-bd"/>
</dbReference>
<dbReference type="InterPro" id="IPR058163">
    <property type="entry name" value="LysR-type_TF_proteobact-type"/>
</dbReference>
<dbReference type="Pfam" id="PF03466">
    <property type="entry name" value="LysR_substrate"/>
    <property type="match status" value="1"/>
</dbReference>
<evidence type="ECO:0000313" key="7">
    <source>
        <dbReference type="EMBL" id="RAH99218.1"/>
    </source>
</evidence>
<proteinExistence type="inferred from homology"/>
<organism evidence="7 8">
    <name type="scientific">Acuticoccus sediminis</name>
    <dbReference type="NCBI Taxonomy" id="2184697"/>
    <lineage>
        <taxon>Bacteria</taxon>
        <taxon>Pseudomonadati</taxon>
        <taxon>Pseudomonadota</taxon>
        <taxon>Alphaproteobacteria</taxon>
        <taxon>Hyphomicrobiales</taxon>
        <taxon>Amorphaceae</taxon>
        <taxon>Acuticoccus</taxon>
    </lineage>
</organism>
<protein>
    <submittedName>
        <fullName evidence="7">Transcriptional regulator</fullName>
    </submittedName>
</protein>
<name>A0A8B2NM08_9HYPH</name>
<dbReference type="SUPFAM" id="SSF46785">
    <property type="entry name" value="Winged helix' DNA-binding domain"/>
    <property type="match status" value="1"/>
</dbReference>
<dbReference type="GO" id="GO:0003677">
    <property type="term" value="F:DNA binding"/>
    <property type="evidence" value="ECO:0007669"/>
    <property type="project" value="UniProtKB-KW"/>
</dbReference>
<evidence type="ECO:0000313" key="8">
    <source>
        <dbReference type="Proteomes" id="UP000249590"/>
    </source>
</evidence>
<dbReference type="Gene3D" id="1.10.10.10">
    <property type="entry name" value="Winged helix-like DNA-binding domain superfamily/Winged helix DNA-binding domain"/>
    <property type="match status" value="1"/>
</dbReference>
<dbReference type="Pfam" id="PF00126">
    <property type="entry name" value="HTH_1"/>
    <property type="match status" value="1"/>
</dbReference>
<reference evidence="7 8" key="1">
    <citation type="submission" date="2018-05" db="EMBL/GenBank/DDBJ databases">
        <title>Acuticoccus sediminis sp. nov., isolated from deep-sea sediment of Indian Ocean.</title>
        <authorList>
            <person name="Liu X."/>
            <person name="Lai Q."/>
            <person name="Du Y."/>
            <person name="Sun F."/>
            <person name="Zhang X."/>
            <person name="Wang S."/>
            <person name="Shao Z."/>
        </authorList>
    </citation>
    <scope>NUCLEOTIDE SEQUENCE [LARGE SCALE GENOMIC DNA]</scope>
    <source>
        <strain evidence="7 8">PTG4-2</strain>
    </source>
</reference>
<evidence type="ECO:0000256" key="1">
    <source>
        <dbReference type="ARBA" id="ARBA00009437"/>
    </source>
</evidence>
<dbReference type="EMBL" id="QHHQ01000005">
    <property type="protein sequence ID" value="RAH99218.1"/>
    <property type="molecule type" value="Genomic_DNA"/>
</dbReference>
<feature type="region of interest" description="Disordered" evidence="5">
    <location>
        <begin position="1"/>
        <end position="32"/>
    </location>
</feature>
<evidence type="ECO:0000256" key="4">
    <source>
        <dbReference type="ARBA" id="ARBA00023163"/>
    </source>
</evidence>
<feature type="domain" description="HTH lysR-type" evidence="6">
    <location>
        <begin position="35"/>
        <end position="92"/>
    </location>
</feature>
<dbReference type="Proteomes" id="UP000249590">
    <property type="component" value="Unassembled WGS sequence"/>
</dbReference>
<dbReference type="AlphaFoldDB" id="A0A8B2NM08"/>
<dbReference type="FunFam" id="1.10.10.10:FF:000001">
    <property type="entry name" value="LysR family transcriptional regulator"/>
    <property type="match status" value="1"/>
</dbReference>
<dbReference type="SUPFAM" id="SSF53850">
    <property type="entry name" value="Periplasmic binding protein-like II"/>
    <property type="match status" value="1"/>
</dbReference>
<comment type="similarity">
    <text evidence="1">Belongs to the LysR transcriptional regulatory family.</text>
</comment>
<keyword evidence="3" id="KW-0238">DNA-binding</keyword>
<dbReference type="PROSITE" id="PS50931">
    <property type="entry name" value="HTH_LYSR"/>
    <property type="match status" value="1"/>
</dbReference>
<keyword evidence="2" id="KW-0805">Transcription regulation</keyword>
<evidence type="ECO:0000256" key="2">
    <source>
        <dbReference type="ARBA" id="ARBA00023015"/>
    </source>
</evidence>
<accession>A0A8B2NM08</accession>
<evidence type="ECO:0000256" key="5">
    <source>
        <dbReference type="SAM" id="MobiDB-lite"/>
    </source>
</evidence>